<organism evidence="3 4">
    <name type="scientific">Salinigranum rubrum</name>
    <dbReference type="NCBI Taxonomy" id="755307"/>
    <lineage>
        <taxon>Archaea</taxon>
        <taxon>Methanobacteriati</taxon>
        <taxon>Methanobacteriota</taxon>
        <taxon>Stenosarchaea group</taxon>
        <taxon>Halobacteria</taxon>
        <taxon>Halobacteriales</taxon>
        <taxon>Haloferacaceae</taxon>
        <taxon>Salinigranum</taxon>
    </lineage>
</organism>
<dbReference type="Pfam" id="PF03168">
    <property type="entry name" value="LEA_2"/>
    <property type="match status" value="2"/>
</dbReference>
<dbReference type="InterPro" id="IPR013990">
    <property type="entry name" value="WHy-dom"/>
</dbReference>
<dbReference type="KEGG" id="srub:C2R22_07545"/>
<evidence type="ECO:0000259" key="2">
    <source>
        <dbReference type="SMART" id="SM00769"/>
    </source>
</evidence>
<reference evidence="3 4" key="1">
    <citation type="submission" date="2018-01" db="EMBL/GenBank/DDBJ databases">
        <title>Complete genome sequence of Salinigranum rubrum GX10T, an extremely halophilic archaeon isolated from a marine solar saltern.</title>
        <authorList>
            <person name="Han S."/>
        </authorList>
    </citation>
    <scope>NUCLEOTIDE SEQUENCE [LARGE SCALE GENOMIC DNA]</scope>
    <source>
        <strain evidence="3 4">GX10</strain>
    </source>
</reference>
<feature type="compositionally biased region" description="Low complexity" evidence="1">
    <location>
        <begin position="378"/>
        <end position="400"/>
    </location>
</feature>
<dbReference type="SUPFAM" id="SSF117070">
    <property type="entry name" value="LEA14-like"/>
    <property type="match status" value="2"/>
</dbReference>
<dbReference type="Gene3D" id="2.60.40.10">
    <property type="entry name" value="Immunoglobulins"/>
    <property type="match status" value="2"/>
</dbReference>
<dbReference type="GeneID" id="35591933"/>
<dbReference type="InterPro" id="IPR004864">
    <property type="entry name" value="LEA_2"/>
</dbReference>
<proteinExistence type="predicted"/>
<evidence type="ECO:0000313" key="4">
    <source>
        <dbReference type="Proteomes" id="UP000236584"/>
    </source>
</evidence>
<dbReference type="InterPro" id="IPR013783">
    <property type="entry name" value="Ig-like_fold"/>
</dbReference>
<dbReference type="AlphaFoldDB" id="A0A2I8VHW7"/>
<feature type="compositionally biased region" description="Low complexity" evidence="1">
    <location>
        <begin position="318"/>
        <end position="328"/>
    </location>
</feature>
<feature type="domain" description="Water stress and hypersensitive response" evidence="2">
    <location>
        <begin position="187"/>
        <end position="305"/>
    </location>
</feature>
<protein>
    <recommendedName>
        <fullName evidence="2">Water stress and hypersensitive response domain-containing protein</fullName>
    </recommendedName>
</protein>
<keyword evidence="4" id="KW-1185">Reference proteome</keyword>
<gene>
    <name evidence="3" type="ORF">C2R22_07545</name>
</gene>
<evidence type="ECO:0000313" key="3">
    <source>
        <dbReference type="EMBL" id="AUV81526.1"/>
    </source>
</evidence>
<feature type="compositionally biased region" description="Low complexity" evidence="1">
    <location>
        <begin position="357"/>
        <end position="369"/>
    </location>
</feature>
<feature type="domain" description="Water stress and hypersensitive response" evidence="2">
    <location>
        <begin position="40"/>
        <end position="158"/>
    </location>
</feature>
<dbReference type="GO" id="GO:0009269">
    <property type="term" value="P:response to desiccation"/>
    <property type="evidence" value="ECO:0007669"/>
    <property type="project" value="InterPro"/>
</dbReference>
<dbReference type="OrthoDB" id="105458at2157"/>
<feature type="region of interest" description="Disordered" evidence="1">
    <location>
        <begin position="314"/>
        <end position="423"/>
    </location>
</feature>
<dbReference type="SMART" id="SM00769">
    <property type="entry name" value="WHy"/>
    <property type="match status" value="2"/>
</dbReference>
<dbReference type="Proteomes" id="UP000236584">
    <property type="component" value="Chromosome"/>
</dbReference>
<evidence type="ECO:0000256" key="1">
    <source>
        <dbReference type="SAM" id="MobiDB-lite"/>
    </source>
</evidence>
<sequence length="423" mass="43975">MDVRSTLFGSRVRIAAVLVLVVLVATGAAFAAGVLGTPSVTGVENRFGGVNETTTAIESNLTVSNPNPFGASLSGLTVDYAVEMNGVRMAEGTKTGVSVPRGTSTLPFTTRMANERIPAWWVSHVRNGEQTTLTVDADVHSSTAGATFGAPQVTRSIDTDLLSQFNSSRPQPVNASAPLVSDPVLYINETNATWGEVTNETTELRVAFVVYNPKSYPVGTTELGYDLSMNGVTLGEGATESGVVVPPGETRTIETTTRIRNENLDGWWVTHIERNQVSELEIDFSARLDLRATTVEVPLTALDYTKTVETDIFGTKPDAGASGGAESAGDGEGERTERETASTGVAPTSTPAPAPTSTPTTTATPSDDGGLLGGGESDGSVTPTAEPATATPSSTATHTPTPTPTPTSTDDGGLLGSYHARIR</sequence>
<dbReference type="RefSeq" id="WP_103425214.1">
    <property type="nucleotide sequence ID" value="NZ_CP026309.1"/>
</dbReference>
<name>A0A2I8VHW7_9EURY</name>
<dbReference type="EMBL" id="CP026309">
    <property type="protein sequence ID" value="AUV81526.1"/>
    <property type="molecule type" value="Genomic_DNA"/>
</dbReference>
<accession>A0A2I8VHW7</accession>